<keyword evidence="2" id="KW-1185">Reference proteome</keyword>
<protein>
    <submittedName>
        <fullName evidence="1">Uncharacterized protein</fullName>
    </submittedName>
</protein>
<gene>
    <name evidence="1" type="ORF">DIURU_000876</name>
</gene>
<name>A0A642V3S1_DIURU</name>
<organism evidence="1 2">
    <name type="scientific">Diutina rugosa</name>
    <name type="common">Yeast</name>
    <name type="synonym">Candida rugosa</name>
    <dbReference type="NCBI Taxonomy" id="5481"/>
    <lineage>
        <taxon>Eukaryota</taxon>
        <taxon>Fungi</taxon>
        <taxon>Dikarya</taxon>
        <taxon>Ascomycota</taxon>
        <taxon>Saccharomycotina</taxon>
        <taxon>Pichiomycetes</taxon>
        <taxon>Debaryomycetaceae</taxon>
        <taxon>Diutina</taxon>
    </lineage>
</organism>
<comment type="caution">
    <text evidence="1">The sequence shown here is derived from an EMBL/GenBank/DDBJ whole genome shotgun (WGS) entry which is preliminary data.</text>
</comment>
<sequence>MVKRAKAAPSQLLVETDELPPAGFVVSSDKVIAYLQTKTSSQTGSTQLELIMTRSEIAVLAEHGIDKLTTIFADVNDVRIVQPSAGAYEGTVSIYGSHTGTSKLATYIAYLLAVANNIHKQALTLKSTTYRLLVVAKEVPEGSPGLTIDADTIFDTQTPTTIIDVQGDFSSLFTFLCAIRHADYKPEAVFGVHVDSLLYSRSADLQAKLEASKQHQIA</sequence>
<dbReference type="GeneID" id="54779529"/>
<accession>A0A642V3S1</accession>
<dbReference type="Proteomes" id="UP000449547">
    <property type="component" value="Unassembled WGS sequence"/>
</dbReference>
<proteinExistence type="predicted"/>
<dbReference type="EMBL" id="SWFT01000027">
    <property type="protein sequence ID" value="KAA8907192.1"/>
    <property type="molecule type" value="Genomic_DNA"/>
</dbReference>
<dbReference type="AlphaFoldDB" id="A0A642V3S1"/>
<evidence type="ECO:0000313" key="2">
    <source>
        <dbReference type="Proteomes" id="UP000449547"/>
    </source>
</evidence>
<evidence type="ECO:0000313" key="1">
    <source>
        <dbReference type="EMBL" id="KAA8907192.1"/>
    </source>
</evidence>
<dbReference type="VEuPathDB" id="FungiDB:DIURU_000876"/>
<dbReference type="RefSeq" id="XP_034014543.1">
    <property type="nucleotide sequence ID" value="XM_034159172.1"/>
</dbReference>
<reference evidence="1 2" key="1">
    <citation type="submission" date="2019-07" db="EMBL/GenBank/DDBJ databases">
        <title>Genome assembly of two rare yeast pathogens: Diutina rugosa and Trichomonascus ciferrii.</title>
        <authorList>
            <person name="Mixao V."/>
            <person name="Saus E."/>
            <person name="Hansen A."/>
            <person name="Lass-Flor C."/>
            <person name="Gabaldon T."/>
        </authorList>
    </citation>
    <scope>NUCLEOTIDE SEQUENCE [LARGE SCALE GENOMIC DNA]</scope>
    <source>
        <strain evidence="1 2">CBS 613</strain>
    </source>
</reference>